<dbReference type="RefSeq" id="WP_340273757.1">
    <property type="nucleotide sequence ID" value="NZ_JBAKIA010000004.1"/>
</dbReference>
<comment type="caution">
    <text evidence="6">The sequence shown here is derived from an EMBL/GenBank/DDBJ whole genome shotgun (WGS) entry which is preliminary data.</text>
</comment>
<feature type="region of interest" description="Disordered" evidence="4">
    <location>
        <begin position="1"/>
        <end position="23"/>
    </location>
</feature>
<dbReference type="EMBL" id="JBAKIA010000004">
    <property type="protein sequence ID" value="MEJ8474049.1"/>
    <property type="molecule type" value="Genomic_DNA"/>
</dbReference>
<dbReference type="Pfam" id="PF12802">
    <property type="entry name" value="MarR_2"/>
    <property type="match status" value="1"/>
</dbReference>
<evidence type="ECO:0000256" key="1">
    <source>
        <dbReference type="ARBA" id="ARBA00023015"/>
    </source>
</evidence>
<keyword evidence="1" id="KW-0805">Transcription regulation</keyword>
<dbReference type="InterPro" id="IPR000835">
    <property type="entry name" value="HTH_MarR-typ"/>
</dbReference>
<feature type="domain" description="HTH marR-type" evidence="5">
    <location>
        <begin position="32"/>
        <end position="168"/>
    </location>
</feature>
<dbReference type="SUPFAM" id="SSF46785">
    <property type="entry name" value="Winged helix' DNA-binding domain"/>
    <property type="match status" value="1"/>
</dbReference>
<evidence type="ECO:0000256" key="2">
    <source>
        <dbReference type="ARBA" id="ARBA00023125"/>
    </source>
</evidence>
<evidence type="ECO:0000256" key="4">
    <source>
        <dbReference type="SAM" id="MobiDB-lite"/>
    </source>
</evidence>
<dbReference type="PANTHER" id="PTHR42756:SF1">
    <property type="entry name" value="TRANSCRIPTIONAL REPRESSOR OF EMRAB OPERON"/>
    <property type="match status" value="1"/>
</dbReference>
<dbReference type="Proteomes" id="UP001385499">
    <property type="component" value="Unassembled WGS sequence"/>
</dbReference>
<protein>
    <submittedName>
        <fullName evidence="6">MarR family transcriptional regulator</fullName>
    </submittedName>
</protein>
<dbReference type="Gene3D" id="1.10.10.10">
    <property type="entry name" value="Winged helix-like DNA-binding domain superfamily/Winged helix DNA-binding domain"/>
    <property type="match status" value="1"/>
</dbReference>
<evidence type="ECO:0000313" key="7">
    <source>
        <dbReference type="Proteomes" id="UP001385499"/>
    </source>
</evidence>
<keyword evidence="3" id="KW-0804">Transcription</keyword>
<proteinExistence type="predicted"/>
<sequence length="173" mass="19031">MSIENTPGTENDRAATARAQWDKEMPGQDLDPMVLLGRLNEAAQMILNNHIGPVFKTAQLKQGEFDVLATLVRSGPPYKLMPTDLYKSTMMSSGGMTARLDRLEKAGYITRCSHPSDRRALMVCLSETGLSVIKNLMPEYIACQVKLVSGLDRSEVHTLSHLLGKLIATNGQE</sequence>
<keyword evidence="2" id="KW-0238">DNA-binding</keyword>
<dbReference type="PRINTS" id="PR00598">
    <property type="entry name" value="HTHMARR"/>
</dbReference>
<dbReference type="PANTHER" id="PTHR42756">
    <property type="entry name" value="TRANSCRIPTIONAL REGULATOR, MARR"/>
    <property type="match status" value="1"/>
</dbReference>
<gene>
    <name evidence="6" type="ORF">V6575_08105</name>
</gene>
<keyword evidence="7" id="KW-1185">Reference proteome</keyword>
<feature type="compositionally biased region" description="Basic and acidic residues" evidence="4">
    <location>
        <begin position="10"/>
        <end position="23"/>
    </location>
</feature>
<dbReference type="InterPro" id="IPR036388">
    <property type="entry name" value="WH-like_DNA-bd_sf"/>
</dbReference>
<reference evidence="6 7" key="1">
    <citation type="submission" date="2024-02" db="EMBL/GenBank/DDBJ databases">
        <title>Roseibium algae sp. nov., isolated from marine alga (Grateloupia sp.), showing potential in myo-inositol conversion.</title>
        <authorList>
            <person name="Wang Y."/>
        </authorList>
    </citation>
    <scope>NUCLEOTIDE SEQUENCE [LARGE SCALE GENOMIC DNA]</scope>
    <source>
        <strain evidence="6 7">H3510</strain>
    </source>
</reference>
<dbReference type="InterPro" id="IPR036390">
    <property type="entry name" value="WH_DNA-bd_sf"/>
</dbReference>
<name>A0ABU8TIQ8_9HYPH</name>
<dbReference type="PROSITE" id="PS50995">
    <property type="entry name" value="HTH_MARR_2"/>
    <property type="match status" value="1"/>
</dbReference>
<evidence type="ECO:0000256" key="3">
    <source>
        <dbReference type="ARBA" id="ARBA00023163"/>
    </source>
</evidence>
<accession>A0ABU8TIQ8</accession>
<evidence type="ECO:0000259" key="5">
    <source>
        <dbReference type="PROSITE" id="PS50995"/>
    </source>
</evidence>
<organism evidence="6 7">
    <name type="scientific">Roseibium algae</name>
    <dbReference type="NCBI Taxonomy" id="3123038"/>
    <lineage>
        <taxon>Bacteria</taxon>
        <taxon>Pseudomonadati</taxon>
        <taxon>Pseudomonadota</taxon>
        <taxon>Alphaproteobacteria</taxon>
        <taxon>Hyphomicrobiales</taxon>
        <taxon>Stappiaceae</taxon>
        <taxon>Roseibium</taxon>
    </lineage>
</organism>
<dbReference type="SMART" id="SM00347">
    <property type="entry name" value="HTH_MARR"/>
    <property type="match status" value="1"/>
</dbReference>
<evidence type="ECO:0000313" key="6">
    <source>
        <dbReference type="EMBL" id="MEJ8474049.1"/>
    </source>
</evidence>